<feature type="compositionally biased region" description="Low complexity" evidence="1">
    <location>
        <begin position="173"/>
        <end position="192"/>
    </location>
</feature>
<gene>
    <name evidence="2" type="ORF">NXF25_007403</name>
</gene>
<evidence type="ECO:0000313" key="2">
    <source>
        <dbReference type="EMBL" id="KAK9408629.1"/>
    </source>
</evidence>
<feature type="region of interest" description="Disordered" evidence="1">
    <location>
        <begin position="157"/>
        <end position="192"/>
    </location>
</feature>
<feature type="region of interest" description="Disordered" evidence="1">
    <location>
        <begin position="371"/>
        <end position="393"/>
    </location>
</feature>
<dbReference type="EMBL" id="JAOTOJ010000002">
    <property type="protein sequence ID" value="KAK9408629.1"/>
    <property type="molecule type" value="Genomic_DNA"/>
</dbReference>
<proteinExistence type="predicted"/>
<protein>
    <submittedName>
        <fullName evidence="2">Collagen and calcium-binding EGF domain-containing protein 1</fullName>
    </submittedName>
</protein>
<name>A0AAW1C2E8_CROAD</name>
<sequence>MCPSATFHSGLQLPICNLRVQSPLPPATRVPGAGSAFSLFSPSRVPIPRARPSFPSRESPSPASLESAYTDLQVAQTVPYQPARPASPPRRPQLSAFSRAALPQGKRLGLARLPCLDPEPGSFPGPHLGRNPLMLRGNRCASGGLFLKRQRAPSFLPASQTPAADPGPLPSTSPARRASDEPPASAAAVSSRRPPVSLSLSLSLSLFLPGFCSFLLLFVPRLARPARSPLAPGRHLVAPSQPCPLRFPAVPPRGRGEAAASPPPPSPAARPAAARARAARIASSEGRPMVPRGDGGGGARRLLLLALRSPSRSLRLWLLLLLLLAALGHAWTYREEPEESDREVCSESKVATTKYPCLKPGGELSTCFRLERTGPPRSPPVSSEGAGAKFESETPSPLLKVALAL</sequence>
<comment type="caution">
    <text evidence="2">The sequence shown here is derived from an EMBL/GenBank/DDBJ whole genome shotgun (WGS) entry which is preliminary data.</text>
</comment>
<feature type="compositionally biased region" description="Low complexity" evidence="1">
    <location>
        <begin position="269"/>
        <end position="287"/>
    </location>
</feature>
<feature type="region of interest" description="Disordered" evidence="1">
    <location>
        <begin position="241"/>
        <end position="295"/>
    </location>
</feature>
<keyword evidence="2" id="KW-0176">Collagen</keyword>
<evidence type="ECO:0000256" key="1">
    <source>
        <dbReference type="SAM" id="MobiDB-lite"/>
    </source>
</evidence>
<organism evidence="2 3">
    <name type="scientific">Crotalus adamanteus</name>
    <name type="common">Eastern diamondback rattlesnake</name>
    <dbReference type="NCBI Taxonomy" id="8729"/>
    <lineage>
        <taxon>Eukaryota</taxon>
        <taxon>Metazoa</taxon>
        <taxon>Chordata</taxon>
        <taxon>Craniata</taxon>
        <taxon>Vertebrata</taxon>
        <taxon>Euteleostomi</taxon>
        <taxon>Lepidosauria</taxon>
        <taxon>Squamata</taxon>
        <taxon>Bifurcata</taxon>
        <taxon>Unidentata</taxon>
        <taxon>Episquamata</taxon>
        <taxon>Toxicofera</taxon>
        <taxon>Serpentes</taxon>
        <taxon>Colubroidea</taxon>
        <taxon>Viperidae</taxon>
        <taxon>Crotalinae</taxon>
        <taxon>Crotalus</taxon>
    </lineage>
</organism>
<keyword evidence="3" id="KW-1185">Reference proteome</keyword>
<accession>A0AAW1C2E8</accession>
<evidence type="ECO:0000313" key="3">
    <source>
        <dbReference type="Proteomes" id="UP001474421"/>
    </source>
</evidence>
<dbReference type="Proteomes" id="UP001474421">
    <property type="component" value="Unassembled WGS sequence"/>
</dbReference>
<dbReference type="AlphaFoldDB" id="A0AAW1C2E8"/>
<dbReference type="GO" id="GO:0005581">
    <property type="term" value="C:collagen trimer"/>
    <property type="evidence" value="ECO:0007669"/>
    <property type="project" value="UniProtKB-KW"/>
</dbReference>
<reference evidence="2 3" key="1">
    <citation type="journal article" date="2024" name="Proc. Natl. Acad. Sci. U.S.A.">
        <title>The genetic regulatory architecture and epigenomic basis for age-related changes in rattlesnake venom.</title>
        <authorList>
            <person name="Hogan M.P."/>
            <person name="Holding M.L."/>
            <person name="Nystrom G.S."/>
            <person name="Colston T.J."/>
            <person name="Bartlett D.A."/>
            <person name="Mason A.J."/>
            <person name="Ellsworth S.A."/>
            <person name="Rautsaw R.M."/>
            <person name="Lawrence K.C."/>
            <person name="Strickland J.L."/>
            <person name="He B."/>
            <person name="Fraser P."/>
            <person name="Margres M.J."/>
            <person name="Gilbert D.M."/>
            <person name="Gibbs H.L."/>
            <person name="Parkinson C.L."/>
            <person name="Rokyta D.R."/>
        </authorList>
    </citation>
    <scope>NUCLEOTIDE SEQUENCE [LARGE SCALE GENOMIC DNA]</scope>
    <source>
        <strain evidence="2">DRR0105</strain>
    </source>
</reference>